<proteinExistence type="inferred from homology"/>
<dbReference type="AlphaFoldDB" id="A0A2G0CEW9"/>
<sequence>MTEQEMIDGCKANDRRAQRTVFDRFSPLMGAVARRYCRRDADADDVLVAGFFRVFDKIDTFSDTGSFEGWIRRIIVNEALMLLRKKHALRQASELTEVDPASYAIPAAATERLAEQDILDLLDGMPTGYRTIFNLYVIEGYKHREIAEMLDISINTSKSQLILAKKRLRELLEKLGYPAR</sequence>
<dbReference type="PANTHER" id="PTHR43133">
    <property type="entry name" value="RNA POLYMERASE ECF-TYPE SIGMA FACTO"/>
    <property type="match status" value="1"/>
</dbReference>
<dbReference type="GO" id="GO:0006352">
    <property type="term" value="P:DNA-templated transcription initiation"/>
    <property type="evidence" value="ECO:0007669"/>
    <property type="project" value="InterPro"/>
</dbReference>
<name>A0A2G0CEW9_9BACT</name>
<dbReference type="GO" id="GO:0016987">
    <property type="term" value="F:sigma factor activity"/>
    <property type="evidence" value="ECO:0007669"/>
    <property type="project" value="UniProtKB-KW"/>
</dbReference>
<dbReference type="InterPro" id="IPR013325">
    <property type="entry name" value="RNA_pol_sigma_r2"/>
</dbReference>
<dbReference type="Pfam" id="PF08281">
    <property type="entry name" value="Sigma70_r4_2"/>
    <property type="match status" value="1"/>
</dbReference>
<dbReference type="RefSeq" id="WP_099106134.1">
    <property type="nucleotide sequence ID" value="NZ_JAATJF010000001.1"/>
</dbReference>
<dbReference type="GO" id="GO:0003677">
    <property type="term" value="F:DNA binding"/>
    <property type="evidence" value="ECO:0007669"/>
    <property type="project" value="InterPro"/>
</dbReference>
<keyword evidence="4" id="KW-0804">Transcription</keyword>
<keyword evidence="3" id="KW-0731">Sigma factor</keyword>
<dbReference type="InterPro" id="IPR007627">
    <property type="entry name" value="RNA_pol_sigma70_r2"/>
</dbReference>
<organism evidence="7 8">
    <name type="scientific">Neolewinella marina</name>
    <dbReference type="NCBI Taxonomy" id="438751"/>
    <lineage>
        <taxon>Bacteria</taxon>
        <taxon>Pseudomonadati</taxon>
        <taxon>Bacteroidota</taxon>
        <taxon>Saprospiria</taxon>
        <taxon>Saprospirales</taxon>
        <taxon>Lewinellaceae</taxon>
        <taxon>Neolewinella</taxon>
    </lineage>
</organism>
<dbReference type="Pfam" id="PF04542">
    <property type="entry name" value="Sigma70_r2"/>
    <property type="match status" value="1"/>
</dbReference>
<accession>A0A2G0CEW9</accession>
<dbReference type="NCBIfam" id="TIGR02937">
    <property type="entry name" value="sigma70-ECF"/>
    <property type="match status" value="1"/>
</dbReference>
<dbReference type="Gene3D" id="1.10.1740.10">
    <property type="match status" value="1"/>
</dbReference>
<comment type="similarity">
    <text evidence="1">Belongs to the sigma-70 factor family. ECF subfamily.</text>
</comment>
<dbReference type="InterPro" id="IPR013324">
    <property type="entry name" value="RNA_pol_sigma_r3/r4-like"/>
</dbReference>
<dbReference type="InterPro" id="IPR013249">
    <property type="entry name" value="RNA_pol_sigma70_r4_t2"/>
</dbReference>
<evidence type="ECO:0000256" key="3">
    <source>
        <dbReference type="ARBA" id="ARBA00023082"/>
    </source>
</evidence>
<dbReference type="InterPro" id="IPR039425">
    <property type="entry name" value="RNA_pol_sigma-70-like"/>
</dbReference>
<dbReference type="PANTHER" id="PTHR43133:SF46">
    <property type="entry name" value="RNA POLYMERASE SIGMA-70 FACTOR ECF SUBFAMILY"/>
    <property type="match status" value="1"/>
</dbReference>
<evidence type="ECO:0000256" key="1">
    <source>
        <dbReference type="ARBA" id="ARBA00010641"/>
    </source>
</evidence>
<evidence type="ECO:0000259" key="6">
    <source>
        <dbReference type="Pfam" id="PF08281"/>
    </source>
</evidence>
<dbReference type="SUPFAM" id="SSF88946">
    <property type="entry name" value="Sigma2 domain of RNA polymerase sigma factors"/>
    <property type="match status" value="1"/>
</dbReference>
<protein>
    <submittedName>
        <fullName evidence="7">RNA polymerase subunit sigma-70</fullName>
    </submittedName>
</protein>
<keyword evidence="2" id="KW-0805">Transcription regulation</keyword>
<dbReference type="InterPro" id="IPR036388">
    <property type="entry name" value="WH-like_DNA-bd_sf"/>
</dbReference>
<dbReference type="InterPro" id="IPR014284">
    <property type="entry name" value="RNA_pol_sigma-70_dom"/>
</dbReference>
<reference evidence="7 8" key="1">
    <citation type="submission" date="2017-10" db="EMBL/GenBank/DDBJ databases">
        <title>The draft genome sequence of Lewinella marina KCTC 32374.</title>
        <authorList>
            <person name="Wang K."/>
        </authorList>
    </citation>
    <scope>NUCLEOTIDE SEQUENCE [LARGE SCALE GENOMIC DNA]</scope>
    <source>
        <strain evidence="7 8">MKG-38</strain>
    </source>
</reference>
<evidence type="ECO:0000259" key="5">
    <source>
        <dbReference type="Pfam" id="PF04542"/>
    </source>
</evidence>
<dbReference type="SUPFAM" id="SSF88659">
    <property type="entry name" value="Sigma3 and sigma4 domains of RNA polymerase sigma factors"/>
    <property type="match status" value="1"/>
</dbReference>
<evidence type="ECO:0000256" key="4">
    <source>
        <dbReference type="ARBA" id="ARBA00023163"/>
    </source>
</evidence>
<dbReference type="Proteomes" id="UP000226437">
    <property type="component" value="Unassembled WGS sequence"/>
</dbReference>
<gene>
    <name evidence="7" type="ORF">CGL56_08585</name>
</gene>
<dbReference type="OrthoDB" id="1493925at2"/>
<dbReference type="Gene3D" id="1.10.10.10">
    <property type="entry name" value="Winged helix-like DNA-binding domain superfamily/Winged helix DNA-binding domain"/>
    <property type="match status" value="1"/>
</dbReference>
<dbReference type="EMBL" id="PDLO01000003">
    <property type="protein sequence ID" value="PHK98524.1"/>
    <property type="molecule type" value="Genomic_DNA"/>
</dbReference>
<comment type="caution">
    <text evidence="7">The sequence shown here is derived from an EMBL/GenBank/DDBJ whole genome shotgun (WGS) entry which is preliminary data.</text>
</comment>
<evidence type="ECO:0000313" key="8">
    <source>
        <dbReference type="Proteomes" id="UP000226437"/>
    </source>
</evidence>
<keyword evidence="8" id="KW-1185">Reference proteome</keyword>
<evidence type="ECO:0000313" key="7">
    <source>
        <dbReference type="EMBL" id="PHK98524.1"/>
    </source>
</evidence>
<evidence type="ECO:0000256" key="2">
    <source>
        <dbReference type="ARBA" id="ARBA00023015"/>
    </source>
</evidence>
<feature type="domain" description="RNA polymerase sigma-70 region 2" evidence="5">
    <location>
        <begin position="22"/>
        <end position="86"/>
    </location>
</feature>
<feature type="domain" description="RNA polymerase sigma factor 70 region 4 type 2" evidence="6">
    <location>
        <begin position="116"/>
        <end position="168"/>
    </location>
</feature>
<dbReference type="CDD" id="cd06171">
    <property type="entry name" value="Sigma70_r4"/>
    <property type="match status" value="1"/>
</dbReference>